<organism evidence="2 3">
    <name type="scientific">Mariprofundus erugo</name>
    <dbReference type="NCBI Taxonomy" id="2528639"/>
    <lineage>
        <taxon>Bacteria</taxon>
        <taxon>Pseudomonadati</taxon>
        <taxon>Pseudomonadota</taxon>
        <taxon>Candidatius Mariprofundia</taxon>
        <taxon>Mariprofundales</taxon>
        <taxon>Mariprofundaceae</taxon>
        <taxon>Mariprofundus</taxon>
    </lineage>
</organism>
<dbReference type="EMBL" id="VBRY01000006">
    <property type="protein sequence ID" value="TLS67344.1"/>
    <property type="molecule type" value="Genomic_DNA"/>
</dbReference>
<feature type="transmembrane region" description="Helical" evidence="1">
    <location>
        <begin position="72"/>
        <end position="91"/>
    </location>
</feature>
<dbReference type="InterPro" id="IPR007313">
    <property type="entry name" value="FxsA"/>
</dbReference>
<evidence type="ECO:0000256" key="1">
    <source>
        <dbReference type="SAM" id="Phobius"/>
    </source>
</evidence>
<reference evidence="2 3" key="1">
    <citation type="journal article" date="2019" name="Appl. Environ. Microbiol.">
        <title>Environmental Evidence and Genomic Insight of Iron-oxidizing Bacteria Preference Towards More Corrosion Resistant Stainless Steel at Higher Salinities.</title>
        <authorList>
            <person name="Garrison C.E."/>
            <person name="Price K.A."/>
            <person name="Field E.K."/>
        </authorList>
    </citation>
    <scope>NUCLEOTIDE SEQUENCE [LARGE SCALE GENOMIC DNA]</scope>
    <source>
        <strain evidence="2 3">P3</strain>
    </source>
</reference>
<dbReference type="Pfam" id="PF04186">
    <property type="entry name" value="FxsA"/>
    <property type="match status" value="1"/>
</dbReference>
<proteinExistence type="predicted"/>
<accession>A0A5R9GW85</accession>
<dbReference type="RefSeq" id="WP_138239260.1">
    <property type="nucleotide sequence ID" value="NZ_VBRY01000006.1"/>
</dbReference>
<gene>
    <name evidence="2" type="ORF">FEF65_07920</name>
</gene>
<sequence length="139" mass="15190">MLKLLFLLFVIAPLTELYLLIKVGSGIGGLTTIALCLLTAAIGGLIIRWQGIATLIDAQKCMARGEIPADHGFHGILLAVAGLLLFLPGFITDTAGFLLLIPALRQLIIHRLLPIRPMHTQQDTTIIEAEVIHHEHHIR</sequence>
<dbReference type="OrthoDB" id="9792788at2"/>
<dbReference type="AlphaFoldDB" id="A0A5R9GW85"/>
<name>A0A5R9GW85_9PROT</name>
<protein>
    <submittedName>
        <fullName evidence="2">FxsA family protein</fullName>
    </submittedName>
</protein>
<evidence type="ECO:0000313" key="3">
    <source>
        <dbReference type="Proteomes" id="UP000306585"/>
    </source>
</evidence>
<dbReference type="GO" id="GO:0016020">
    <property type="term" value="C:membrane"/>
    <property type="evidence" value="ECO:0007669"/>
    <property type="project" value="InterPro"/>
</dbReference>
<feature type="transmembrane region" description="Helical" evidence="1">
    <location>
        <begin position="27"/>
        <end position="51"/>
    </location>
</feature>
<keyword evidence="1" id="KW-0472">Membrane</keyword>
<keyword evidence="1" id="KW-0812">Transmembrane</keyword>
<dbReference type="PANTHER" id="PTHR35335:SF1">
    <property type="entry name" value="UPF0716 PROTEIN FXSA"/>
    <property type="match status" value="1"/>
</dbReference>
<comment type="caution">
    <text evidence="2">The sequence shown here is derived from an EMBL/GenBank/DDBJ whole genome shotgun (WGS) entry which is preliminary data.</text>
</comment>
<evidence type="ECO:0000313" key="2">
    <source>
        <dbReference type="EMBL" id="TLS67344.1"/>
    </source>
</evidence>
<dbReference type="NCBIfam" id="NF008528">
    <property type="entry name" value="PRK11463.1-2"/>
    <property type="match status" value="1"/>
</dbReference>
<keyword evidence="3" id="KW-1185">Reference proteome</keyword>
<dbReference type="Proteomes" id="UP000306585">
    <property type="component" value="Unassembled WGS sequence"/>
</dbReference>
<keyword evidence="1" id="KW-1133">Transmembrane helix</keyword>
<dbReference type="PANTHER" id="PTHR35335">
    <property type="entry name" value="UPF0716 PROTEIN FXSA"/>
    <property type="match status" value="1"/>
</dbReference>